<evidence type="ECO:0000256" key="5">
    <source>
        <dbReference type="PIRSR" id="PIRSR017617-1"/>
    </source>
</evidence>
<dbReference type="RefSeq" id="XP_007777257.1">
    <property type="nucleotide sequence ID" value="XM_007779067.1"/>
</dbReference>
<dbReference type="Proteomes" id="UP000016924">
    <property type="component" value="Unassembled WGS sequence"/>
</dbReference>
<keyword evidence="4" id="KW-0456">Lyase</keyword>
<keyword evidence="9" id="KW-1185">Reference proteome</keyword>
<evidence type="ECO:0000256" key="4">
    <source>
        <dbReference type="ARBA" id="ARBA00023239"/>
    </source>
</evidence>
<feature type="domain" description="Aromatic amino acid beta-eliminating lyase/threonine aldolase" evidence="7">
    <location>
        <begin position="34"/>
        <end position="319"/>
    </location>
</feature>
<dbReference type="OMA" id="LVRIKAW"/>
<comment type="similarity">
    <text evidence="2">Belongs to the threonine aldolase family.</text>
</comment>
<gene>
    <name evidence="8" type="ORF">W97_01158</name>
</gene>
<dbReference type="InterPro" id="IPR015424">
    <property type="entry name" value="PyrdxlP-dep_Trfase"/>
</dbReference>
<dbReference type="eggNOG" id="KOG1368">
    <property type="taxonomic scope" value="Eukaryota"/>
</dbReference>
<dbReference type="STRING" id="1168221.R7YJ55"/>
<dbReference type="NCBIfam" id="NF041359">
    <property type="entry name" value="GntG_guanitoxin"/>
    <property type="match status" value="1"/>
</dbReference>
<evidence type="ECO:0000259" key="7">
    <source>
        <dbReference type="Pfam" id="PF01212"/>
    </source>
</evidence>
<feature type="compositionally biased region" description="Polar residues" evidence="6">
    <location>
        <begin position="16"/>
        <end position="25"/>
    </location>
</feature>
<dbReference type="GO" id="GO:0006545">
    <property type="term" value="P:glycine biosynthetic process"/>
    <property type="evidence" value="ECO:0007669"/>
    <property type="project" value="TreeGrafter"/>
</dbReference>
<dbReference type="InterPro" id="IPR015422">
    <property type="entry name" value="PyrdxlP-dep_Trfase_small"/>
</dbReference>
<keyword evidence="3" id="KW-0663">Pyridoxal phosphate</keyword>
<evidence type="ECO:0000256" key="1">
    <source>
        <dbReference type="ARBA" id="ARBA00001933"/>
    </source>
</evidence>
<dbReference type="PANTHER" id="PTHR48097">
    <property type="entry name" value="L-THREONINE ALDOLASE-RELATED"/>
    <property type="match status" value="1"/>
</dbReference>
<dbReference type="InterPro" id="IPR023603">
    <property type="entry name" value="Low_specificity_L-TA-like"/>
</dbReference>
<reference evidence="9" key="1">
    <citation type="submission" date="2012-06" db="EMBL/GenBank/DDBJ databases">
        <title>The genome sequence of Coniosporium apollinis CBS 100218.</title>
        <authorList>
            <consortium name="The Broad Institute Genome Sequencing Platform"/>
            <person name="Cuomo C."/>
            <person name="Gorbushina A."/>
            <person name="Noack S."/>
            <person name="Walker B."/>
            <person name="Young S.K."/>
            <person name="Zeng Q."/>
            <person name="Gargeya S."/>
            <person name="Fitzgerald M."/>
            <person name="Haas B."/>
            <person name="Abouelleil A."/>
            <person name="Alvarado L."/>
            <person name="Arachchi H.M."/>
            <person name="Berlin A.M."/>
            <person name="Chapman S.B."/>
            <person name="Goldberg J."/>
            <person name="Griggs A."/>
            <person name="Gujja S."/>
            <person name="Hansen M."/>
            <person name="Howarth C."/>
            <person name="Imamovic A."/>
            <person name="Larimer J."/>
            <person name="McCowan C."/>
            <person name="Montmayeur A."/>
            <person name="Murphy C."/>
            <person name="Neiman D."/>
            <person name="Pearson M."/>
            <person name="Priest M."/>
            <person name="Roberts A."/>
            <person name="Saif S."/>
            <person name="Shea T."/>
            <person name="Sisk P."/>
            <person name="Sykes S."/>
            <person name="Wortman J."/>
            <person name="Nusbaum C."/>
            <person name="Birren B."/>
        </authorList>
    </citation>
    <scope>NUCLEOTIDE SEQUENCE [LARGE SCALE GENOMIC DNA]</scope>
    <source>
        <strain evidence="9">CBS 100218</strain>
    </source>
</reference>
<organism evidence="8 9">
    <name type="scientific">Coniosporium apollinis (strain CBS 100218)</name>
    <name type="common">Rock-inhabiting black yeast</name>
    <dbReference type="NCBI Taxonomy" id="1168221"/>
    <lineage>
        <taxon>Eukaryota</taxon>
        <taxon>Fungi</taxon>
        <taxon>Dikarya</taxon>
        <taxon>Ascomycota</taxon>
        <taxon>Pezizomycotina</taxon>
        <taxon>Dothideomycetes</taxon>
        <taxon>Dothideomycetes incertae sedis</taxon>
        <taxon>Coniosporium</taxon>
    </lineage>
</organism>
<protein>
    <recommendedName>
        <fullName evidence="7">Aromatic amino acid beta-eliminating lyase/threonine aldolase domain-containing protein</fullName>
    </recommendedName>
</protein>
<dbReference type="GO" id="GO:0008732">
    <property type="term" value="F:L-allo-threonine aldolase activity"/>
    <property type="evidence" value="ECO:0007669"/>
    <property type="project" value="TreeGrafter"/>
</dbReference>
<accession>R7YJ55</accession>
<dbReference type="AlphaFoldDB" id="R7YJ55"/>
<name>R7YJ55_CONA1</name>
<dbReference type="Gene3D" id="3.40.640.10">
    <property type="entry name" value="Type I PLP-dependent aspartate aminotransferase-like (Major domain)"/>
    <property type="match status" value="1"/>
</dbReference>
<dbReference type="InterPro" id="IPR015421">
    <property type="entry name" value="PyrdxlP-dep_Trfase_major"/>
</dbReference>
<dbReference type="HOGENOM" id="CLU_029381_1_0_1"/>
<sequence length="391" mass="41874">MYSKAAASAAPAPSSTSNGQNNWATDTPGPASFDFRSDVVTTPTANMLRAISQCTLLDDVFVEDPTTKSLESFIASLTGHPAALLVLSGTMGNQVALRAHLQGPPHSVLCDHRAHILEWEAGGVASLCGALVKGVVPRNGHHLTLEDVVKNAVVSEDVHACPTRVISLENTLGGTVLPLEECRRIAAWARERGIIMHLDGARLWEAVVAGAGKLEEYCDCFDSVSLCFSKGLGAPIGSIIVGPEAFIKRSRWIRKSIGGGLRQAGVVSAAARVGVEETFLGGKLEQSHKNAKRVAKMWQDLGGKLQYPVETNMVWLDIEDASIDEDRLIEAAEKVGLRMMGGRLVVHYQVSDEALQRLEGLMKEVLGKGRSNGVPNGEVSIPAEDMKINVE</sequence>
<dbReference type="SUPFAM" id="SSF53383">
    <property type="entry name" value="PLP-dependent transferases"/>
    <property type="match status" value="1"/>
</dbReference>
<evidence type="ECO:0000313" key="9">
    <source>
        <dbReference type="Proteomes" id="UP000016924"/>
    </source>
</evidence>
<evidence type="ECO:0000313" key="8">
    <source>
        <dbReference type="EMBL" id="EON61940.1"/>
    </source>
</evidence>
<evidence type="ECO:0000256" key="6">
    <source>
        <dbReference type="SAM" id="MobiDB-lite"/>
    </source>
</evidence>
<dbReference type="GO" id="GO:0006567">
    <property type="term" value="P:L-threonine catabolic process"/>
    <property type="evidence" value="ECO:0007669"/>
    <property type="project" value="TreeGrafter"/>
</dbReference>
<evidence type="ECO:0000256" key="3">
    <source>
        <dbReference type="ARBA" id="ARBA00022898"/>
    </source>
</evidence>
<evidence type="ECO:0000256" key="2">
    <source>
        <dbReference type="ARBA" id="ARBA00006966"/>
    </source>
</evidence>
<dbReference type="PANTHER" id="PTHR48097:SF9">
    <property type="entry name" value="L-THREONINE ALDOLASE"/>
    <property type="match status" value="1"/>
</dbReference>
<dbReference type="Pfam" id="PF01212">
    <property type="entry name" value="Beta_elim_lyase"/>
    <property type="match status" value="1"/>
</dbReference>
<dbReference type="PIRSF" id="PIRSF017617">
    <property type="entry name" value="Thr_aldolase"/>
    <property type="match status" value="1"/>
</dbReference>
<dbReference type="Gene3D" id="3.90.1150.10">
    <property type="entry name" value="Aspartate Aminotransferase, domain 1"/>
    <property type="match status" value="1"/>
</dbReference>
<comment type="cofactor">
    <cofactor evidence="1">
        <name>pyridoxal 5'-phosphate</name>
        <dbReference type="ChEBI" id="CHEBI:597326"/>
    </cofactor>
</comment>
<dbReference type="FunFam" id="3.90.1150.10:FF:000089">
    <property type="entry name" value="Threonine aldolase, putative"/>
    <property type="match status" value="1"/>
</dbReference>
<feature type="region of interest" description="Disordered" evidence="6">
    <location>
        <begin position="1"/>
        <end position="30"/>
    </location>
</feature>
<proteinExistence type="inferred from homology"/>
<dbReference type="OrthoDB" id="10261951at2759"/>
<feature type="modified residue" description="N6-(pyridoxal phosphate)lysine" evidence="5">
    <location>
        <position position="230"/>
    </location>
</feature>
<dbReference type="InterPro" id="IPR001597">
    <property type="entry name" value="ArAA_b-elim_lyase/Thr_aldolase"/>
</dbReference>
<dbReference type="GeneID" id="19898469"/>
<dbReference type="EMBL" id="JH767557">
    <property type="protein sequence ID" value="EON61940.1"/>
    <property type="molecule type" value="Genomic_DNA"/>
</dbReference>
<dbReference type="GO" id="GO:0005829">
    <property type="term" value="C:cytosol"/>
    <property type="evidence" value="ECO:0007669"/>
    <property type="project" value="TreeGrafter"/>
</dbReference>
<feature type="compositionally biased region" description="Low complexity" evidence="6">
    <location>
        <begin position="1"/>
        <end position="15"/>
    </location>
</feature>
<dbReference type="FunFam" id="3.40.640.10:FF:000030">
    <property type="entry name" value="Low-specificity L-threonine aldolase"/>
    <property type="match status" value="1"/>
</dbReference>